<dbReference type="InterPro" id="IPR037046">
    <property type="entry name" value="AlkA_N_sf"/>
</dbReference>
<dbReference type="Pfam" id="PF07934">
    <property type="entry name" value="OGG_N"/>
    <property type="match status" value="1"/>
</dbReference>
<dbReference type="FunFam" id="1.10.340.30:FF:000004">
    <property type="entry name" value="DNA-3-methyladenine glycosylase II"/>
    <property type="match status" value="1"/>
</dbReference>
<evidence type="ECO:0000256" key="1">
    <source>
        <dbReference type="ARBA" id="ARBA00000086"/>
    </source>
</evidence>
<evidence type="ECO:0000313" key="8">
    <source>
        <dbReference type="EMBL" id="MCR2807155.1"/>
    </source>
</evidence>
<accession>A0A9X2SBM0</accession>
<evidence type="ECO:0000256" key="5">
    <source>
        <dbReference type="ARBA" id="ARBA00022801"/>
    </source>
</evidence>
<comment type="catalytic activity">
    <reaction evidence="1">
        <text>Hydrolysis of alkylated DNA, releasing 3-methyladenine, 3-methylguanine, 7-methylguanine and 7-methyladenine.</text>
        <dbReference type="EC" id="3.2.2.21"/>
    </reaction>
</comment>
<dbReference type="InterPro" id="IPR051912">
    <property type="entry name" value="Alkylbase_DNA_Glycosylase/TA"/>
</dbReference>
<evidence type="ECO:0000313" key="9">
    <source>
        <dbReference type="Proteomes" id="UP001141950"/>
    </source>
</evidence>
<dbReference type="GO" id="GO:0006285">
    <property type="term" value="P:base-excision repair, AP site formation"/>
    <property type="evidence" value="ECO:0007669"/>
    <property type="project" value="TreeGrafter"/>
</dbReference>
<keyword evidence="4" id="KW-0227">DNA damage</keyword>
<dbReference type="InterPro" id="IPR012904">
    <property type="entry name" value="OGG_N"/>
</dbReference>
<dbReference type="EC" id="3.2.2.21" evidence="3"/>
<dbReference type="AlphaFoldDB" id="A0A9X2SBM0"/>
<organism evidence="8 9">
    <name type="scientific">Paenibacillus soyae</name>
    <dbReference type="NCBI Taxonomy" id="2969249"/>
    <lineage>
        <taxon>Bacteria</taxon>
        <taxon>Bacillati</taxon>
        <taxon>Bacillota</taxon>
        <taxon>Bacilli</taxon>
        <taxon>Bacillales</taxon>
        <taxon>Paenibacillaceae</taxon>
        <taxon>Paenibacillus</taxon>
    </lineage>
</organism>
<dbReference type="Gene3D" id="1.10.1670.10">
    <property type="entry name" value="Helix-hairpin-Helix base-excision DNA repair enzymes (C-terminal)"/>
    <property type="match status" value="1"/>
</dbReference>
<dbReference type="PANTHER" id="PTHR43003">
    <property type="entry name" value="DNA-3-METHYLADENINE GLYCOSYLASE"/>
    <property type="match status" value="1"/>
</dbReference>
<dbReference type="GO" id="GO:0043916">
    <property type="term" value="F:DNA-7-methylguanine glycosylase activity"/>
    <property type="evidence" value="ECO:0007669"/>
    <property type="project" value="TreeGrafter"/>
</dbReference>
<comment type="caution">
    <text evidence="8">The sequence shown here is derived from an EMBL/GenBank/DDBJ whole genome shotgun (WGS) entry which is preliminary data.</text>
</comment>
<keyword evidence="9" id="KW-1185">Reference proteome</keyword>
<dbReference type="SMART" id="SM00478">
    <property type="entry name" value="ENDO3c"/>
    <property type="match status" value="1"/>
</dbReference>
<keyword evidence="6" id="KW-0234">DNA repair</keyword>
<dbReference type="CDD" id="cd00056">
    <property type="entry name" value="ENDO3c"/>
    <property type="match status" value="1"/>
</dbReference>
<keyword evidence="5" id="KW-0378">Hydrolase</keyword>
<dbReference type="InterPro" id="IPR003265">
    <property type="entry name" value="HhH-GPD_domain"/>
</dbReference>
<dbReference type="GO" id="GO:0032131">
    <property type="term" value="F:alkylated DNA binding"/>
    <property type="evidence" value="ECO:0007669"/>
    <property type="project" value="TreeGrafter"/>
</dbReference>
<name>A0A9X2SBM0_9BACL</name>
<evidence type="ECO:0000256" key="6">
    <source>
        <dbReference type="ARBA" id="ARBA00023204"/>
    </source>
</evidence>
<gene>
    <name evidence="8" type="ORF">NQZ67_25030</name>
</gene>
<evidence type="ECO:0000256" key="4">
    <source>
        <dbReference type="ARBA" id="ARBA00022763"/>
    </source>
</evidence>
<dbReference type="GO" id="GO:0008534">
    <property type="term" value="F:oxidized purine nucleobase lesion DNA N-glycosylase activity"/>
    <property type="evidence" value="ECO:0007669"/>
    <property type="project" value="InterPro"/>
</dbReference>
<dbReference type="InterPro" id="IPR023170">
    <property type="entry name" value="HhH_base_excis_C"/>
</dbReference>
<dbReference type="InterPro" id="IPR011257">
    <property type="entry name" value="DNA_glycosylase"/>
</dbReference>
<evidence type="ECO:0000259" key="7">
    <source>
        <dbReference type="SMART" id="SM00478"/>
    </source>
</evidence>
<dbReference type="Gene3D" id="3.30.310.20">
    <property type="entry name" value="DNA-3-methyladenine glycosylase AlkA, N-terminal domain"/>
    <property type="match status" value="1"/>
</dbReference>
<dbReference type="SUPFAM" id="SSF48150">
    <property type="entry name" value="DNA-glycosylase"/>
    <property type="match status" value="1"/>
</dbReference>
<proteinExistence type="inferred from homology"/>
<sequence length="299" mass="33465">MVLQVPEAFSFGQNIGYLARSANECLYRIEDGFVYKAIETDGRTAVMQVGESPDGGLQLRLLGAGDYADGNGGERLLEAAGAYVREWFDLERDLSPFYRLAGTDPLLREPASKFYGLRLMGIPDLFEALCWGIIGQQINLAFAYTLKRRLVEAFGRPVDQDGHHHWLFPTPERIASLQIADLEPLRMTVKKCEYLISVAEAVASGVLSKQGLVDEGSLKGAEKRLTAMRGIGPWTANYAIMRCLRLPDAFPIDDVGLHNAIKHQLGMERKPTKSELLELSRGWSGWEAYATFYLWKLLY</sequence>
<dbReference type="Proteomes" id="UP001141950">
    <property type="component" value="Unassembled WGS sequence"/>
</dbReference>
<dbReference type="Pfam" id="PF00730">
    <property type="entry name" value="HhH-GPD"/>
    <property type="match status" value="1"/>
</dbReference>
<evidence type="ECO:0000256" key="3">
    <source>
        <dbReference type="ARBA" id="ARBA00012000"/>
    </source>
</evidence>
<dbReference type="Gene3D" id="1.10.340.30">
    <property type="entry name" value="Hypothetical protein, domain 2"/>
    <property type="match status" value="1"/>
</dbReference>
<dbReference type="GO" id="GO:0006289">
    <property type="term" value="P:nucleotide-excision repair"/>
    <property type="evidence" value="ECO:0007669"/>
    <property type="project" value="InterPro"/>
</dbReference>
<reference evidence="8" key="1">
    <citation type="submission" date="2022-08" db="EMBL/GenBank/DDBJ databases">
        <title>The genomic sequence of strain Paenibacillus sp. SCIV0701.</title>
        <authorList>
            <person name="Zhao H."/>
        </authorList>
    </citation>
    <scope>NUCLEOTIDE SEQUENCE</scope>
    <source>
        <strain evidence="8">SCIV0701</strain>
    </source>
</reference>
<protein>
    <recommendedName>
        <fullName evidence="3">DNA-3-methyladenine glycosylase II</fullName>
        <ecNumber evidence="3">3.2.2.21</ecNumber>
    </recommendedName>
</protein>
<feature type="domain" description="HhH-GPD" evidence="7">
    <location>
        <begin position="134"/>
        <end position="299"/>
    </location>
</feature>
<evidence type="ECO:0000256" key="2">
    <source>
        <dbReference type="ARBA" id="ARBA00010817"/>
    </source>
</evidence>
<dbReference type="PANTHER" id="PTHR43003:SF12">
    <property type="entry name" value="DNA-3-METHYLADENINE GLYCOSYLASE"/>
    <property type="match status" value="1"/>
</dbReference>
<dbReference type="GO" id="GO:0006307">
    <property type="term" value="P:DNA alkylation repair"/>
    <property type="evidence" value="ECO:0007669"/>
    <property type="project" value="TreeGrafter"/>
</dbReference>
<dbReference type="GO" id="GO:0032993">
    <property type="term" value="C:protein-DNA complex"/>
    <property type="evidence" value="ECO:0007669"/>
    <property type="project" value="TreeGrafter"/>
</dbReference>
<comment type="similarity">
    <text evidence="2">Belongs to the alkylbase DNA glycosidase AlkA family.</text>
</comment>
<dbReference type="GO" id="GO:0008725">
    <property type="term" value="F:DNA-3-methyladenine glycosylase activity"/>
    <property type="evidence" value="ECO:0007669"/>
    <property type="project" value="TreeGrafter"/>
</dbReference>
<dbReference type="EMBL" id="JANIPJ010000023">
    <property type="protein sequence ID" value="MCR2807155.1"/>
    <property type="molecule type" value="Genomic_DNA"/>
</dbReference>
<dbReference type="RefSeq" id="WP_257451387.1">
    <property type="nucleotide sequence ID" value="NZ_JANIPJ010000023.1"/>
</dbReference>
<dbReference type="GO" id="GO:0005737">
    <property type="term" value="C:cytoplasm"/>
    <property type="evidence" value="ECO:0007669"/>
    <property type="project" value="TreeGrafter"/>
</dbReference>